<comment type="function">
    <text evidence="6">Bidirectionally degrades single-stranded DNA into large acid-insoluble oligonucleotides, which are then degraded further into small acid-soluble oligonucleotides.</text>
</comment>
<comment type="caution">
    <text evidence="7">The sequence shown here is derived from an EMBL/GenBank/DDBJ whole genome shotgun (WGS) entry which is preliminary data.</text>
</comment>
<dbReference type="PANTHER" id="PTHR34137:SF1">
    <property type="entry name" value="EXODEOXYRIBONUCLEASE 7 SMALL SUBUNIT"/>
    <property type="match status" value="1"/>
</dbReference>
<proteinExistence type="inferred from homology"/>
<dbReference type="GO" id="GO:0009318">
    <property type="term" value="C:exodeoxyribonuclease VII complex"/>
    <property type="evidence" value="ECO:0007669"/>
    <property type="project" value="UniProtKB-UniRule"/>
</dbReference>
<dbReference type="Pfam" id="PF02609">
    <property type="entry name" value="Exonuc_VII_S"/>
    <property type="match status" value="1"/>
</dbReference>
<dbReference type="SUPFAM" id="SSF116842">
    <property type="entry name" value="XseB-like"/>
    <property type="match status" value="1"/>
</dbReference>
<dbReference type="InterPro" id="IPR037004">
    <property type="entry name" value="Exonuc_VII_ssu_sf"/>
</dbReference>
<dbReference type="PANTHER" id="PTHR34137">
    <property type="entry name" value="EXODEOXYRIBONUCLEASE 7 SMALL SUBUNIT"/>
    <property type="match status" value="1"/>
</dbReference>
<evidence type="ECO:0000256" key="4">
    <source>
        <dbReference type="ARBA" id="ARBA00022801"/>
    </source>
</evidence>
<gene>
    <name evidence="6" type="primary">xseB</name>
    <name evidence="7" type="ORF">AW736_06880</name>
</gene>
<comment type="subunit">
    <text evidence="6">Heterooligomer composed of large and small subunits.</text>
</comment>
<evidence type="ECO:0000256" key="2">
    <source>
        <dbReference type="ARBA" id="ARBA00022490"/>
    </source>
</evidence>
<comment type="similarity">
    <text evidence="1 6">Belongs to the XseB family.</text>
</comment>
<dbReference type="EMBL" id="LRRQ01000053">
    <property type="protein sequence ID" value="OAM90683.1"/>
    <property type="molecule type" value="Genomic_DNA"/>
</dbReference>
<dbReference type="NCBIfam" id="TIGR01280">
    <property type="entry name" value="xseB"/>
    <property type="match status" value="1"/>
</dbReference>
<protein>
    <recommendedName>
        <fullName evidence="6">Exodeoxyribonuclease 7 small subunit</fullName>
        <ecNumber evidence="6">3.1.11.6</ecNumber>
    </recommendedName>
    <alternativeName>
        <fullName evidence="6">Exodeoxyribonuclease VII small subunit</fullName>
        <shortName evidence="6">Exonuclease VII small subunit</shortName>
    </alternativeName>
</protein>
<evidence type="ECO:0000256" key="3">
    <source>
        <dbReference type="ARBA" id="ARBA00022722"/>
    </source>
</evidence>
<keyword evidence="8" id="KW-1185">Reference proteome</keyword>
<name>A0A178ILB9_9BACT</name>
<dbReference type="GO" id="GO:0008855">
    <property type="term" value="F:exodeoxyribonuclease VII activity"/>
    <property type="evidence" value="ECO:0007669"/>
    <property type="project" value="UniProtKB-UniRule"/>
</dbReference>
<evidence type="ECO:0000256" key="5">
    <source>
        <dbReference type="ARBA" id="ARBA00022839"/>
    </source>
</evidence>
<dbReference type="InterPro" id="IPR003761">
    <property type="entry name" value="Exonuc_VII_S"/>
</dbReference>
<evidence type="ECO:0000313" key="8">
    <source>
        <dbReference type="Proteomes" id="UP000078486"/>
    </source>
</evidence>
<dbReference type="GO" id="GO:0005829">
    <property type="term" value="C:cytosol"/>
    <property type="evidence" value="ECO:0007669"/>
    <property type="project" value="TreeGrafter"/>
</dbReference>
<evidence type="ECO:0000313" key="7">
    <source>
        <dbReference type="EMBL" id="OAM90683.1"/>
    </source>
</evidence>
<evidence type="ECO:0000256" key="1">
    <source>
        <dbReference type="ARBA" id="ARBA00009998"/>
    </source>
</evidence>
<keyword evidence="2 6" id="KW-0963">Cytoplasm</keyword>
<reference evidence="7 8" key="1">
    <citation type="submission" date="2016-01" db="EMBL/GenBank/DDBJ databases">
        <title>High potential of lignocellulose degradation of a new Verrucomicrobia species.</title>
        <authorList>
            <person name="Wang Y."/>
            <person name="Shi Y."/>
            <person name="Qiu Z."/>
            <person name="Liu S."/>
            <person name="Yang H."/>
        </authorList>
    </citation>
    <scope>NUCLEOTIDE SEQUENCE [LARGE SCALE GENOMIC DNA]</scope>
    <source>
        <strain evidence="7 8">TSB47</strain>
    </source>
</reference>
<dbReference type="Gene3D" id="1.10.287.1040">
    <property type="entry name" value="Exonuclease VII, small subunit"/>
    <property type="match status" value="1"/>
</dbReference>
<dbReference type="GO" id="GO:0006308">
    <property type="term" value="P:DNA catabolic process"/>
    <property type="evidence" value="ECO:0007669"/>
    <property type="project" value="UniProtKB-UniRule"/>
</dbReference>
<dbReference type="HAMAP" id="MF_00337">
    <property type="entry name" value="Exonuc_7_S"/>
    <property type="match status" value="1"/>
</dbReference>
<dbReference type="RefSeq" id="WP_068769843.1">
    <property type="nucleotide sequence ID" value="NZ_CP109796.1"/>
</dbReference>
<keyword evidence="5 6" id="KW-0269">Exonuclease</keyword>
<dbReference type="STRING" id="1184151.AW736_06880"/>
<comment type="subcellular location">
    <subcellularLocation>
        <location evidence="6">Cytoplasm</location>
    </subcellularLocation>
</comment>
<accession>A0A178ILB9</accession>
<sequence length="86" mass="9473">MKSKKADQPPSFEEALGQLEAIVESMESGDIPLSELLVKFEEGTRLLKTCEARLKEAEMKIEILKKQKSGAAAFESFPASAAREDD</sequence>
<dbReference type="OrthoDB" id="199022at2"/>
<evidence type="ECO:0000256" key="6">
    <source>
        <dbReference type="HAMAP-Rule" id="MF_00337"/>
    </source>
</evidence>
<dbReference type="EC" id="3.1.11.6" evidence="6"/>
<keyword evidence="3 6" id="KW-0540">Nuclease</keyword>
<organism evidence="7 8">
    <name type="scientific">Termitidicoccus mucosus</name>
    <dbReference type="NCBI Taxonomy" id="1184151"/>
    <lineage>
        <taxon>Bacteria</taxon>
        <taxon>Pseudomonadati</taxon>
        <taxon>Verrucomicrobiota</taxon>
        <taxon>Opitutia</taxon>
        <taxon>Opitutales</taxon>
        <taxon>Opitutaceae</taxon>
        <taxon>Termitidicoccus</taxon>
    </lineage>
</organism>
<dbReference type="PIRSF" id="PIRSF006488">
    <property type="entry name" value="Exonuc_VII_S"/>
    <property type="match status" value="1"/>
</dbReference>
<comment type="catalytic activity">
    <reaction evidence="6">
        <text>Exonucleolytic cleavage in either 5'- to 3'- or 3'- to 5'-direction to yield nucleoside 5'-phosphates.</text>
        <dbReference type="EC" id="3.1.11.6"/>
    </reaction>
</comment>
<keyword evidence="4 6" id="KW-0378">Hydrolase</keyword>
<dbReference type="AlphaFoldDB" id="A0A178ILB9"/>
<dbReference type="Proteomes" id="UP000078486">
    <property type="component" value="Unassembled WGS sequence"/>
</dbReference>